<keyword evidence="3" id="KW-1185">Reference proteome</keyword>
<dbReference type="AlphaFoldDB" id="A0AAV7KJI4"/>
<comment type="caution">
    <text evidence="2">The sequence shown here is derived from an EMBL/GenBank/DDBJ whole genome shotgun (WGS) entry which is preliminary data.</text>
</comment>
<sequence>MGCNTESYKNFRTYELFIVNKLDFTKISHGLVNAGVMKEDEREKIGNIYSTKKQNIELVKHLEKERRDFEPFLETLQSDSSCIQHRELAKTIIARKNSKPDCQVDNFGSSGSDRRFLIGKPNPFQPIEVSQTRQIQILSGFVSWLFFFFMITLAILTMPVKIGYSCIKFILVT</sequence>
<dbReference type="InterPro" id="IPR011029">
    <property type="entry name" value="DEATH-like_dom_sf"/>
</dbReference>
<name>A0AAV7KJI4_9METZ</name>
<keyword evidence="1" id="KW-0472">Membrane</keyword>
<evidence type="ECO:0000313" key="3">
    <source>
        <dbReference type="Proteomes" id="UP001165289"/>
    </source>
</evidence>
<dbReference type="Proteomes" id="UP001165289">
    <property type="component" value="Unassembled WGS sequence"/>
</dbReference>
<dbReference type="EMBL" id="JAKMXF010000022">
    <property type="protein sequence ID" value="KAI6661095.1"/>
    <property type="molecule type" value="Genomic_DNA"/>
</dbReference>
<keyword evidence="1" id="KW-0812">Transmembrane</keyword>
<proteinExistence type="predicted"/>
<evidence type="ECO:0000313" key="2">
    <source>
        <dbReference type="EMBL" id="KAI6661095.1"/>
    </source>
</evidence>
<dbReference type="Gene3D" id="1.10.533.10">
    <property type="entry name" value="Death Domain, Fas"/>
    <property type="match status" value="1"/>
</dbReference>
<feature type="transmembrane region" description="Helical" evidence="1">
    <location>
        <begin position="137"/>
        <end position="158"/>
    </location>
</feature>
<organism evidence="2 3">
    <name type="scientific">Oopsacas minuta</name>
    <dbReference type="NCBI Taxonomy" id="111878"/>
    <lineage>
        <taxon>Eukaryota</taxon>
        <taxon>Metazoa</taxon>
        <taxon>Porifera</taxon>
        <taxon>Hexactinellida</taxon>
        <taxon>Hexasterophora</taxon>
        <taxon>Lyssacinosida</taxon>
        <taxon>Leucopsacidae</taxon>
        <taxon>Oopsacas</taxon>
    </lineage>
</organism>
<keyword evidence="1" id="KW-1133">Transmembrane helix</keyword>
<dbReference type="SUPFAM" id="SSF47986">
    <property type="entry name" value="DEATH domain"/>
    <property type="match status" value="1"/>
</dbReference>
<protein>
    <recommendedName>
        <fullName evidence="4">CARD domain-containing protein</fullName>
    </recommendedName>
</protein>
<evidence type="ECO:0008006" key="4">
    <source>
        <dbReference type="Google" id="ProtNLM"/>
    </source>
</evidence>
<evidence type="ECO:0000256" key="1">
    <source>
        <dbReference type="SAM" id="Phobius"/>
    </source>
</evidence>
<accession>A0AAV7KJI4</accession>
<gene>
    <name evidence="2" type="ORF">LOD99_13817</name>
</gene>
<reference evidence="2 3" key="1">
    <citation type="journal article" date="2023" name="BMC Biol.">
        <title>The compact genome of the sponge Oopsacas minuta (Hexactinellida) is lacking key metazoan core genes.</title>
        <authorList>
            <person name="Santini S."/>
            <person name="Schenkelaars Q."/>
            <person name="Jourda C."/>
            <person name="Duchesne M."/>
            <person name="Belahbib H."/>
            <person name="Rocher C."/>
            <person name="Selva M."/>
            <person name="Riesgo A."/>
            <person name="Vervoort M."/>
            <person name="Leys S.P."/>
            <person name="Kodjabachian L."/>
            <person name="Le Bivic A."/>
            <person name="Borchiellini C."/>
            <person name="Claverie J.M."/>
            <person name="Renard E."/>
        </authorList>
    </citation>
    <scope>NUCLEOTIDE SEQUENCE [LARGE SCALE GENOMIC DNA]</scope>
    <source>
        <strain evidence="2">SPO-2</strain>
    </source>
</reference>